<reference evidence="3" key="1">
    <citation type="submission" date="2011-12" db="EMBL/GenBank/DDBJ databases">
        <title>An ester-foming enzyme independent of CoA or peptidyl carrier protein in secondary metabolite biosynthesis.</title>
        <authorList>
            <person name="Noguchi A."/>
            <person name="Kitamura T."/>
            <person name="Onaka H."/>
            <person name="Tomoda H."/>
            <person name="Horinouchi S."/>
            <person name="Ohnishi Y."/>
        </authorList>
    </citation>
    <scope>NUCLEOTIDE SEQUENCE</scope>
    <source>
        <strain evidence="3">WK-5344</strain>
    </source>
</reference>
<gene>
    <name evidence="3" type="primary">fevE</name>
</gene>
<accession>L0N627</accession>
<dbReference type="GO" id="GO:0005507">
    <property type="term" value="F:copper ion binding"/>
    <property type="evidence" value="ECO:0007669"/>
    <property type="project" value="InterPro"/>
</dbReference>
<sequence>MKGVAGAVAVAAAPAAVIHAGNSWADSHADAPVARAASEESGDLYTEQYKGRTITVSKSSEKVHIDGKELHLMKLGEGAYLSSMCHYRFEPTPLAAGRQAVDELRGANLLPSGGHHQV</sequence>
<evidence type="ECO:0000256" key="2">
    <source>
        <dbReference type="ARBA" id="ARBA00023008"/>
    </source>
</evidence>
<name>L0N627_9ACTN</name>
<dbReference type="InterPro" id="IPR010928">
    <property type="entry name" value="MelC1"/>
</dbReference>
<organism evidence="3">
    <name type="scientific">Streptomyces sp. WK-5344</name>
    <dbReference type="NCBI Taxonomy" id="1134541"/>
    <lineage>
        <taxon>Bacteria</taxon>
        <taxon>Bacillati</taxon>
        <taxon>Actinomycetota</taxon>
        <taxon>Actinomycetes</taxon>
        <taxon>Kitasatosporales</taxon>
        <taxon>Streptomycetaceae</taxon>
        <taxon>Streptomyces</taxon>
    </lineage>
</organism>
<dbReference type="GO" id="GO:0042438">
    <property type="term" value="P:melanin biosynthetic process"/>
    <property type="evidence" value="ECO:0007669"/>
    <property type="project" value="InterPro"/>
</dbReference>
<dbReference type="InterPro" id="IPR023199">
    <property type="entry name" value="GriE/MELC1_sf"/>
</dbReference>
<evidence type="ECO:0000256" key="1">
    <source>
        <dbReference type="ARBA" id="ARBA00022729"/>
    </source>
</evidence>
<dbReference type="AlphaFoldDB" id="L0N627"/>
<dbReference type="NCBIfam" id="NF041221">
    <property type="entry name" value="BagZ_FevE"/>
    <property type="match status" value="1"/>
</dbReference>
<proteinExistence type="predicted"/>
<dbReference type="Gene3D" id="3.30.1880.10">
    <property type="entry name" value="protein ne1242 domain like"/>
    <property type="match status" value="1"/>
</dbReference>
<protein>
    <submittedName>
        <fullName evidence="3">Copper chaperon</fullName>
    </submittedName>
</protein>
<evidence type="ECO:0000313" key="3">
    <source>
        <dbReference type="EMBL" id="BAM73632.1"/>
    </source>
</evidence>
<dbReference type="Pfam" id="PF06236">
    <property type="entry name" value="MelC1"/>
    <property type="match status" value="1"/>
</dbReference>
<keyword evidence="2" id="KW-0186">Copper</keyword>
<keyword evidence="1" id="KW-0732">Signal</keyword>
<dbReference type="EMBL" id="AB689797">
    <property type="protein sequence ID" value="BAM73632.1"/>
    <property type="molecule type" value="Genomic_DNA"/>
</dbReference>